<feature type="non-terminal residue" evidence="2">
    <location>
        <position position="81"/>
    </location>
</feature>
<feature type="region of interest" description="Disordered" evidence="1">
    <location>
        <begin position="24"/>
        <end position="81"/>
    </location>
</feature>
<reference evidence="2" key="1">
    <citation type="submission" date="2022-03" db="EMBL/GenBank/DDBJ databases">
        <authorList>
            <person name="Martin H S."/>
        </authorList>
    </citation>
    <scope>NUCLEOTIDE SEQUENCE</scope>
</reference>
<gene>
    <name evidence="2" type="ORF">IPOD504_LOCUS4323</name>
</gene>
<organism evidence="2 3">
    <name type="scientific">Iphiclides podalirius</name>
    <name type="common">scarce swallowtail</name>
    <dbReference type="NCBI Taxonomy" id="110791"/>
    <lineage>
        <taxon>Eukaryota</taxon>
        <taxon>Metazoa</taxon>
        <taxon>Ecdysozoa</taxon>
        <taxon>Arthropoda</taxon>
        <taxon>Hexapoda</taxon>
        <taxon>Insecta</taxon>
        <taxon>Pterygota</taxon>
        <taxon>Neoptera</taxon>
        <taxon>Endopterygota</taxon>
        <taxon>Lepidoptera</taxon>
        <taxon>Glossata</taxon>
        <taxon>Ditrysia</taxon>
        <taxon>Papilionoidea</taxon>
        <taxon>Papilionidae</taxon>
        <taxon>Papilioninae</taxon>
        <taxon>Iphiclides</taxon>
    </lineage>
</organism>
<sequence>MFATRLQRARRCVYGAVALRLRRSQTKAGGRGSTAVRTRRAAGPGHAQPLSLRATSHTGPAHSTTSWETASSGRQWHTAAL</sequence>
<accession>A0ABN8I2E9</accession>
<feature type="compositionally biased region" description="Polar residues" evidence="1">
    <location>
        <begin position="53"/>
        <end position="75"/>
    </location>
</feature>
<dbReference type="Proteomes" id="UP000837857">
    <property type="component" value="Chromosome 15"/>
</dbReference>
<evidence type="ECO:0000256" key="1">
    <source>
        <dbReference type="SAM" id="MobiDB-lite"/>
    </source>
</evidence>
<evidence type="ECO:0000313" key="2">
    <source>
        <dbReference type="EMBL" id="CAH2043502.1"/>
    </source>
</evidence>
<proteinExistence type="predicted"/>
<evidence type="ECO:0000313" key="3">
    <source>
        <dbReference type="Proteomes" id="UP000837857"/>
    </source>
</evidence>
<name>A0ABN8I2E9_9NEOP</name>
<protein>
    <submittedName>
        <fullName evidence="2">Uncharacterized protein</fullName>
    </submittedName>
</protein>
<keyword evidence="3" id="KW-1185">Reference proteome</keyword>
<dbReference type="EMBL" id="OW152827">
    <property type="protein sequence ID" value="CAH2043502.1"/>
    <property type="molecule type" value="Genomic_DNA"/>
</dbReference>